<dbReference type="SUPFAM" id="SSF51905">
    <property type="entry name" value="FAD/NAD(P)-binding domain"/>
    <property type="match status" value="1"/>
</dbReference>
<dbReference type="PANTHER" id="PTHR11985">
    <property type="entry name" value="GLYCEROL-3-PHOSPHATE DEHYDROGENASE"/>
    <property type="match status" value="1"/>
</dbReference>
<dbReference type="EMBL" id="CP014226">
    <property type="protein sequence ID" value="AMD02183.1"/>
    <property type="molecule type" value="Genomic_DNA"/>
</dbReference>
<dbReference type="Gene3D" id="1.10.8.870">
    <property type="entry name" value="Alpha-glycerophosphate oxidase, cap domain"/>
    <property type="match status" value="1"/>
</dbReference>
<dbReference type="Proteomes" id="UP000063387">
    <property type="component" value="Chromosome"/>
</dbReference>
<dbReference type="PATRIC" id="fig|507626.3.peg.3132"/>
<evidence type="ECO:0000256" key="2">
    <source>
        <dbReference type="ARBA" id="ARBA00007330"/>
    </source>
</evidence>
<dbReference type="InterPro" id="IPR006076">
    <property type="entry name" value="FAD-dep_OxRdtase"/>
</dbReference>
<gene>
    <name evidence="8" type="primary">glpD_2</name>
    <name evidence="8" type="ORF">LOKO_03137</name>
</gene>
<dbReference type="AlphaFoldDB" id="A0A125R0K4"/>
<evidence type="ECO:0000256" key="4">
    <source>
        <dbReference type="ARBA" id="ARBA00022827"/>
    </source>
</evidence>
<evidence type="ECO:0000256" key="5">
    <source>
        <dbReference type="ARBA" id="ARBA00023002"/>
    </source>
</evidence>
<dbReference type="KEGG" id="hco:LOKO_03137"/>
<protein>
    <submittedName>
        <fullName evidence="8">Aerobic glycerol-3-phosphate dehydrogenase</fullName>
        <ecNumber evidence="8">1.1.5.3</ecNumber>
    </submittedName>
</protein>
<dbReference type="Gene3D" id="3.50.50.60">
    <property type="entry name" value="FAD/NAD(P)-binding domain"/>
    <property type="match status" value="1"/>
</dbReference>
<dbReference type="SUPFAM" id="SSF54373">
    <property type="entry name" value="FAD-linked reductases, C-terminal domain"/>
    <property type="match status" value="1"/>
</dbReference>
<evidence type="ECO:0000256" key="3">
    <source>
        <dbReference type="ARBA" id="ARBA00022630"/>
    </source>
</evidence>
<evidence type="ECO:0000313" key="8">
    <source>
        <dbReference type="EMBL" id="AMD02183.1"/>
    </source>
</evidence>
<evidence type="ECO:0000256" key="1">
    <source>
        <dbReference type="ARBA" id="ARBA00001974"/>
    </source>
</evidence>
<comment type="cofactor">
    <cofactor evidence="1">
        <name>FAD</name>
        <dbReference type="ChEBI" id="CHEBI:57692"/>
    </cofactor>
</comment>
<comment type="similarity">
    <text evidence="2">Belongs to the FAD-dependent glycerol-3-phosphate dehydrogenase family.</text>
</comment>
<dbReference type="RefSeq" id="WP_066451366.1">
    <property type="nucleotide sequence ID" value="NZ_CP014226.1"/>
</dbReference>
<reference evidence="8 9" key="1">
    <citation type="journal article" date="2016" name="Genome Announc.">
        <title>Draft Genome Sequence of 'Halomonas chromatireducens' Strain AGD 8-3, a Haloalkaliphilic Chromate- and Selenite-Reducing Gammaproteobacterium.</title>
        <authorList>
            <person name="Sharko F.S."/>
            <person name="Shapovalova A.A."/>
            <person name="Tsygankova S.V."/>
            <person name="Komova A.V."/>
            <person name="Boulygina E.S."/>
            <person name="Teslyuk A.B."/>
            <person name="Gotovtsev P.M."/>
            <person name="Namsaraev Z.B."/>
            <person name="Khijniak T.V."/>
            <person name="Nedoluzhko A.V."/>
            <person name="Vasilov R.G."/>
        </authorList>
    </citation>
    <scope>NUCLEOTIDE SEQUENCE [LARGE SCALE GENOMIC DNA]</scope>
    <source>
        <strain evidence="8 9">AGD 8-3</strain>
    </source>
</reference>
<accession>A0A125R0K4</accession>
<dbReference type="InterPro" id="IPR031656">
    <property type="entry name" value="DAO_C"/>
</dbReference>
<evidence type="ECO:0000259" key="7">
    <source>
        <dbReference type="Pfam" id="PF16901"/>
    </source>
</evidence>
<dbReference type="InterPro" id="IPR000447">
    <property type="entry name" value="G3P_DH_FAD-dep"/>
</dbReference>
<dbReference type="Pfam" id="PF16901">
    <property type="entry name" value="DAO_C"/>
    <property type="match status" value="1"/>
</dbReference>
<organism evidence="8 9">
    <name type="scientific">Halomonas chromatireducens</name>
    <dbReference type="NCBI Taxonomy" id="507626"/>
    <lineage>
        <taxon>Bacteria</taxon>
        <taxon>Pseudomonadati</taxon>
        <taxon>Pseudomonadota</taxon>
        <taxon>Gammaproteobacteria</taxon>
        <taxon>Oceanospirillales</taxon>
        <taxon>Halomonadaceae</taxon>
        <taxon>Halomonas</taxon>
    </lineage>
</organism>
<name>A0A125R0K4_9GAMM</name>
<dbReference type="PANTHER" id="PTHR11985:SF15">
    <property type="entry name" value="GLYCEROL-3-PHOSPHATE DEHYDROGENASE, MITOCHONDRIAL"/>
    <property type="match status" value="1"/>
</dbReference>
<dbReference type="GO" id="GO:0046168">
    <property type="term" value="P:glycerol-3-phosphate catabolic process"/>
    <property type="evidence" value="ECO:0007669"/>
    <property type="project" value="TreeGrafter"/>
</dbReference>
<dbReference type="STRING" id="507626.LOKO_03137"/>
<sequence length="546" mass="61148">MQLRSSNINKLTGEVFDVLIVGGGINGAAAAAALAGKGARVALVERGDFAGSTSMHSSNLVWGGIKYMESRDFALVRKLCKSRNHLIKSYPSTVQEIRFLTTISRGFRYHPRYLWAGSWLYWLIGNGFTRIPRFLTPSAIKQGESIVDVEEAIGGFEYSDAYLHDNDARFVFNFVRGALNYGGVAVNYVESLGGKREDGLWVTQLRDVMDGRTLEVRSRVMINAAGPWVDKHNALTGQQTDYHHVYSKGIHLIVPRLTDSQRVLAFFADDGRLFFVIPMGPRTCIGTTDTRVEKPEVGVTGEDIRFVLDNINKRLTLDRPLTTDDIISTRCGVRPLAVRANGGGDRDFLQLSRKHAIDINSEEAHLSIFGGKLTDCLNVGDEVVEAVRDMGVTIPHPGYRWYGEPPAEVRQEFMHQAALMGLDAMTAPEASEPLSTRLWRRYGTHALEMLEEIREDPRQAEVLIEGTEYLRCELRHAQRREMVTRLEDFLRRRSKIALVVHESAIRDSPGLREACAILFGDQAEARFEEYFAVSRGEEAVLPTTGE</sequence>
<evidence type="ECO:0000313" key="9">
    <source>
        <dbReference type="Proteomes" id="UP000063387"/>
    </source>
</evidence>
<reference evidence="8 9" key="2">
    <citation type="submission" date="2016-02" db="EMBL/GenBank/DDBJ databases">
        <authorList>
            <person name="Wen L."/>
            <person name="He K."/>
            <person name="Yang H."/>
        </authorList>
    </citation>
    <scope>NUCLEOTIDE SEQUENCE [LARGE SCALE GENOMIC DNA]</scope>
    <source>
        <strain evidence="8 9">AGD 8-3</strain>
    </source>
</reference>
<dbReference type="InterPro" id="IPR038299">
    <property type="entry name" value="DAO_C_sf"/>
</dbReference>
<dbReference type="InterPro" id="IPR036188">
    <property type="entry name" value="FAD/NAD-bd_sf"/>
</dbReference>
<dbReference type="Gene3D" id="3.30.9.10">
    <property type="entry name" value="D-Amino Acid Oxidase, subunit A, domain 2"/>
    <property type="match status" value="1"/>
</dbReference>
<keyword evidence="4" id="KW-0274">FAD</keyword>
<feature type="domain" description="FAD dependent oxidoreductase" evidence="6">
    <location>
        <begin position="17"/>
        <end position="336"/>
    </location>
</feature>
<keyword evidence="5 8" id="KW-0560">Oxidoreductase</keyword>
<dbReference type="GO" id="GO:0004368">
    <property type="term" value="F:glycerol-3-phosphate dehydrogenase (quinone) activity"/>
    <property type="evidence" value="ECO:0007669"/>
    <property type="project" value="UniProtKB-EC"/>
</dbReference>
<keyword evidence="3" id="KW-0285">Flavoprotein</keyword>
<dbReference type="EC" id="1.1.5.3" evidence="8"/>
<proteinExistence type="inferred from homology"/>
<evidence type="ECO:0000259" key="6">
    <source>
        <dbReference type="Pfam" id="PF01266"/>
    </source>
</evidence>
<dbReference type="OrthoDB" id="9766796at2"/>
<dbReference type="PRINTS" id="PR01001">
    <property type="entry name" value="FADG3PDH"/>
</dbReference>
<keyword evidence="9" id="KW-1185">Reference proteome</keyword>
<dbReference type="Pfam" id="PF01266">
    <property type="entry name" value="DAO"/>
    <property type="match status" value="1"/>
</dbReference>
<feature type="domain" description="Alpha-glycerophosphate oxidase C-terminal" evidence="7">
    <location>
        <begin position="429"/>
        <end position="503"/>
    </location>
</feature>